<accession>A0A835XUB0</accession>
<name>A0A835XUB0_9CHLO</name>
<dbReference type="InterPro" id="IPR029058">
    <property type="entry name" value="AB_hydrolase_fold"/>
</dbReference>
<dbReference type="PANTHER" id="PTHR43248:SF14">
    <property type="entry name" value="ALPHA_BETA-HYDROLASES SUPERFAMILY PROTEIN"/>
    <property type="match status" value="1"/>
</dbReference>
<feature type="domain" description="AB hydrolase-1" evidence="3">
    <location>
        <begin position="56"/>
        <end position="160"/>
    </location>
</feature>
<evidence type="ECO:0000256" key="1">
    <source>
        <dbReference type="ARBA" id="ARBA00010088"/>
    </source>
</evidence>
<organism evidence="4 5">
    <name type="scientific">Edaphochlamys debaryana</name>
    <dbReference type="NCBI Taxonomy" id="47281"/>
    <lineage>
        <taxon>Eukaryota</taxon>
        <taxon>Viridiplantae</taxon>
        <taxon>Chlorophyta</taxon>
        <taxon>core chlorophytes</taxon>
        <taxon>Chlorophyceae</taxon>
        <taxon>CS clade</taxon>
        <taxon>Chlamydomonadales</taxon>
        <taxon>Chlamydomonadales incertae sedis</taxon>
        <taxon>Edaphochlamys</taxon>
    </lineage>
</organism>
<dbReference type="PANTHER" id="PTHR43248">
    <property type="entry name" value="2-SUCCINYL-6-HYDROXY-2,4-CYCLOHEXADIENE-1-CARBOXYLATE SYNTHASE"/>
    <property type="match status" value="1"/>
</dbReference>
<evidence type="ECO:0000259" key="3">
    <source>
        <dbReference type="Pfam" id="PF00561"/>
    </source>
</evidence>
<keyword evidence="5" id="KW-1185">Reference proteome</keyword>
<proteinExistence type="inferred from homology"/>
<dbReference type="Proteomes" id="UP000612055">
    <property type="component" value="Unassembled WGS sequence"/>
</dbReference>
<comment type="similarity">
    <text evidence="1">Belongs to the peptidase S33 family.</text>
</comment>
<dbReference type="SUPFAM" id="SSF53474">
    <property type="entry name" value="alpha/beta-Hydrolases"/>
    <property type="match status" value="1"/>
</dbReference>
<dbReference type="GO" id="GO:0016787">
    <property type="term" value="F:hydrolase activity"/>
    <property type="evidence" value="ECO:0007669"/>
    <property type="project" value="UniProtKB-KW"/>
</dbReference>
<gene>
    <name evidence="4" type="ORF">HYH03_012384</name>
</gene>
<dbReference type="AlphaFoldDB" id="A0A835XUB0"/>
<dbReference type="EMBL" id="JAEHOE010000076">
    <property type="protein sequence ID" value="KAG2489158.1"/>
    <property type="molecule type" value="Genomic_DNA"/>
</dbReference>
<evidence type="ECO:0000256" key="2">
    <source>
        <dbReference type="ARBA" id="ARBA00022801"/>
    </source>
</evidence>
<sequence>MNAEGTEMWRPAQAAVRHLRRETVGLDSNLAFEIVQGSDVQWSGVQDSAAAPPTAVLVHGILGHKTNLSSFAELLVRRNPDWQVVLADLRCHGESASLPSRPQGPHGVQEAAHDLLQLLRQLRLFPRVLIGHSFGGKVVMSMVQQFSAKLPRPVQVWVLDTLPGPLAGRAAGGRGGGGPNDDSPERLIEVLRAVPMPAPNRQTVIDHVLTAGFSLPIARWVATNLRRAPDAPPLSFDQVGGGLYTYYEGGGPLTWTFDLEGIAEMYRSYEASQQWDLVTRPPEGLSLDFVRAERSAYHWGTDINKIRSAGHGVYLLPASGHWVAADNAAGLYDLIAPSLQLAPSPRRRFQEEAYAA</sequence>
<protein>
    <recommendedName>
        <fullName evidence="3">AB hydrolase-1 domain-containing protein</fullName>
    </recommendedName>
</protein>
<dbReference type="InterPro" id="IPR051601">
    <property type="entry name" value="Serine_prot/Carboxylest_S33"/>
</dbReference>
<dbReference type="InterPro" id="IPR000073">
    <property type="entry name" value="AB_hydrolase_1"/>
</dbReference>
<dbReference type="OrthoDB" id="8119704at2759"/>
<keyword evidence="2" id="KW-0378">Hydrolase</keyword>
<evidence type="ECO:0000313" key="4">
    <source>
        <dbReference type="EMBL" id="KAG2489158.1"/>
    </source>
</evidence>
<dbReference type="Pfam" id="PF00561">
    <property type="entry name" value="Abhydrolase_1"/>
    <property type="match status" value="1"/>
</dbReference>
<reference evidence="4" key="1">
    <citation type="journal article" date="2020" name="bioRxiv">
        <title>Comparative genomics of Chlamydomonas.</title>
        <authorList>
            <person name="Craig R.J."/>
            <person name="Hasan A.R."/>
            <person name="Ness R.W."/>
            <person name="Keightley P.D."/>
        </authorList>
    </citation>
    <scope>NUCLEOTIDE SEQUENCE</scope>
    <source>
        <strain evidence="4">CCAP 11/70</strain>
    </source>
</reference>
<dbReference type="Gene3D" id="3.40.50.1820">
    <property type="entry name" value="alpha/beta hydrolase"/>
    <property type="match status" value="1"/>
</dbReference>
<evidence type="ECO:0000313" key="5">
    <source>
        <dbReference type="Proteomes" id="UP000612055"/>
    </source>
</evidence>
<comment type="caution">
    <text evidence="4">The sequence shown here is derived from an EMBL/GenBank/DDBJ whole genome shotgun (WGS) entry which is preliminary data.</text>
</comment>